<evidence type="ECO:0000256" key="6">
    <source>
        <dbReference type="ARBA" id="ARBA00056337"/>
    </source>
</evidence>
<sequence length="215" mass="23349">MKLNEYIDHTLLSAQATKLEVIQLCKEALTHNFYAVCVNSSYTKLAKEVLAGSNVKIAVTIGFPLGAVSSTTKEIEAVQAFKDGADELDMVINIGALKNKDYEKVKNEISDIKNLKSGKILKVIIETCYLNPEEIVKASELAMQAGADFVKTSTGFGTRGASKEDILIMKETVGENMRIKASGGIRDRETALDYIHLGADRIGTSSGIKIMTETP</sequence>
<dbReference type="InterPro" id="IPR011343">
    <property type="entry name" value="DeoC"/>
</dbReference>
<comment type="function">
    <text evidence="6 7">Catalyzes a reversible aldol reaction between acetaldehyde and D-glyceraldehyde 3-phosphate to generate 2-deoxy-D-ribose 5-phosphate.</text>
</comment>
<gene>
    <name evidence="7" type="primary">deoC</name>
    <name evidence="8" type="ORF">LPB144_01315</name>
</gene>
<dbReference type="PANTHER" id="PTHR10889:SF1">
    <property type="entry name" value="DEOXYRIBOSE-PHOSPHATE ALDOLASE"/>
    <property type="match status" value="1"/>
</dbReference>
<comment type="catalytic activity">
    <reaction evidence="5 7">
        <text>2-deoxy-D-ribose 5-phosphate = D-glyceraldehyde 3-phosphate + acetaldehyde</text>
        <dbReference type="Rhea" id="RHEA:12821"/>
        <dbReference type="ChEBI" id="CHEBI:15343"/>
        <dbReference type="ChEBI" id="CHEBI:59776"/>
        <dbReference type="ChEBI" id="CHEBI:62877"/>
        <dbReference type="EC" id="4.1.2.4"/>
    </reaction>
</comment>
<keyword evidence="9" id="KW-1185">Reference proteome</keyword>
<evidence type="ECO:0000256" key="4">
    <source>
        <dbReference type="ARBA" id="ARBA00023270"/>
    </source>
</evidence>
<dbReference type="KEGG" id="grl:LPB144_01315"/>
<organism evidence="8 9">
    <name type="scientific">Christiangramia salexigens</name>
    <dbReference type="NCBI Taxonomy" id="1913577"/>
    <lineage>
        <taxon>Bacteria</taxon>
        <taxon>Pseudomonadati</taxon>
        <taxon>Bacteroidota</taxon>
        <taxon>Flavobacteriia</taxon>
        <taxon>Flavobacteriales</taxon>
        <taxon>Flavobacteriaceae</taxon>
        <taxon>Christiangramia</taxon>
    </lineage>
</organism>
<evidence type="ECO:0000256" key="1">
    <source>
        <dbReference type="ARBA" id="ARBA00010936"/>
    </source>
</evidence>
<evidence type="ECO:0000256" key="5">
    <source>
        <dbReference type="ARBA" id="ARBA00048791"/>
    </source>
</evidence>
<dbReference type="Pfam" id="PF01791">
    <property type="entry name" value="DeoC"/>
    <property type="match status" value="1"/>
</dbReference>
<dbReference type="OrthoDB" id="9778711at2"/>
<dbReference type="GO" id="GO:0009264">
    <property type="term" value="P:deoxyribonucleotide catabolic process"/>
    <property type="evidence" value="ECO:0007669"/>
    <property type="project" value="UniProtKB-UniRule"/>
</dbReference>
<dbReference type="RefSeq" id="WP_072551779.1">
    <property type="nucleotide sequence ID" value="NZ_CP018153.1"/>
</dbReference>
<dbReference type="GO" id="GO:0005737">
    <property type="term" value="C:cytoplasm"/>
    <property type="evidence" value="ECO:0007669"/>
    <property type="project" value="UniProtKB-SubCell"/>
</dbReference>
<dbReference type="PIRSF" id="PIRSF001357">
    <property type="entry name" value="DeoC"/>
    <property type="match status" value="1"/>
</dbReference>
<evidence type="ECO:0000313" key="9">
    <source>
        <dbReference type="Proteomes" id="UP000182510"/>
    </source>
</evidence>
<proteinExistence type="inferred from homology"/>
<feature type="active site" description="Proton donor/acceptor" evidence="7">
    <location>
        <position position="180"/>
    </location>
</feature>
<reference evidence="8 9" key="1">
    <citation type="submission" date="2016-11" db="EMBL/GenBank/DDBJ databases">
        <title>Gramella sp. LPB0144 isolated from marine environment.</title>
        <authorList>
            <person name="Kim E."/>
            <person name="Yi H."/>
        </authorList>
    </citation>
    <scope>NUCLEOTIDE SEQUENCE [LARGE SCALE GENOMIC DNA]</scope>
    <source>
        <strain evidence="8 9">LPB0144</strain>
    </source>
</reference>
<dbReference type="NCBIfam" id="TIGR00126">
    <property type="entry name" value="deoC"/>
    <property type="match status" value="1"/>
</dbReference>
<accession>A0A1L3J1W6</accession>
<keyword evidence="2 7" id="KW-0963">Cytoplasm</keyword>
<dbReference type="SUPFAM" id="SSF51569">
    <property type="entry name" value="Aldolase"/>
    <property type="match status" value="1"/>
</dbReference>
<dbReference type="STRING" id="1913577.LPB144_01315"/>
<dbReference type="GO" id="GO:0016052">
    <property type="term" value="P:carbohydrate catabolic process"/>
    <property type="evidence" value="ECO:0007669"/>
    <property type="project" value="TreeGrafter"/>
</dbReference>
<name>A0A1L3J1W6_9FLAO</name>
<evidence type="ECO:0000313" key="8">
    <source>
        <dbReference type="EMBL" id="APG59124.1"/>
    </source>
</evidence>
<dbReference type="EMBL" id="CP018153">
    <property type="protein sequence ID" value="APG59124.1"/>
    <property type="molecule type" value="Genomic_DNA"/>
</dbReference>
<dbReference type="EC" id="4.1.2.4" evidence="7"/>
<dbReference type="GO" id="GO:0004139">
    <property type="term" value="F:deoxyribose-phosphate aldolase activity"/>
    <property type="evidence" value="ECO:0007669"/>
    <property type="project" value="UniProtKB-UniRule"/>
</dbReference>
<evidence type="ECO:0000256" key="3">
    <source>
        <dbReference type="ARBA" id="ARBA00023239"/>
    </source>
</evidence>
<evidence type="ECO:0000256" key="7">
    <source>
        <dbReference type="HAMAP-Rule" id="MF_00114"/>
    </source>
</evidence>
<dbReference type="AlphaFoldDB" id="A0A1L3J1W6"/>
<keyword evidence="3 7" id="KW-0456">Lyase</keyword>
<dbReference type="PANTHER" id="PTHR10889">
    <property type="entry name" value="DEOXYRIBOSE-PHOSPHATE ALDOLASE"/>
    <property type="match status" value="1"/>
</dbReference>
<dbReference type="InterPro" id="IPR028581">
    <property type="entry name" value="DeoC_typeI"/>
</dbReference>
<comment type="subcellular location">
    <subcellularLocation>
        <location evidence="7">Cytoplasm</location>
    </subcellularLocation>
</comment>
<dbReference type="HAMAP" id="MF_00114">
    <property type="entry name" value="DeoC_type1"/>
    <property type="match status" value="1"/>
</dbReference>
<dbReference type="InterPro" id="IPR013785">
    <property type="entry name" value="Aldolase_TIM"/>
</dbReference>
<protein>
    <recommendedName>
        <fullName evidence="7">Deoxyribose-phosphate aldolase</fullName>
        <shortName evidence="7">DERA</shortName>
        <ecNumber evidence="7">4.1.2.4</ecNumber>
    </recommendedName>
    <alternativeName>
        <fullName evidence="7">2-deoxy-D-ribose 5-phosphate aldolase</fullName>
    </alternativeName>
    <alternativeName>
        <fullName evidence="7">Phosphodeoxyriboaldolase</fullName>
        <shortName evidence="7">Deoxyriboaldolase</shortName>
    </alternativeName>
</protein>
<dbReference type="GO" id="GO:0006018">
    <property type="term" value="P:2-deoxyribose 1-phosphate catabolic process"/>
    <property type="evidence" value="ECO:0007669"/>
    <property type="project" value="UniProtKB-UniRule"/>
</dbReference>
<dbReference type="CDD" id="cd00959">
    <property type="entry name" value="DeoC"/>
    <property type="match status" value="1"/>
</dbReference>
<dbReference type="Proteomes" id="UP000182510">
    <property type="component" value="Chromosome"/>
</dbReference>
<comment type="pathway">
    <text evidence="7">Carbohydrate degradation; 2-deoxy-D-ribose 1-phosphate degradation; D-glyceraldehyde 3-phosphate and acetaldehyde from 2-deoxy-alpha-D-ribose 1-phosphate: step 2/2.</text>
</comment>
<feature type="active site" description="Schiff-base intermediate with acetaldehyde" evidence="7">
    <location>
        <position position="151"/>
    </location>
</feature>
<dbReference type="FunFam" id="3.20.20.70:FF:000044">
    <property type="entry name" value="Deoxyribose-phosphate aldolase"/>
    <property type="match status" value="1"/>
</dbReference>
<dbReference type="InterPro" id="IPR002915">
    <property type="entry name" value="DeoC/FbaB/LacD_aldolase"/>
</dbReference>
<feature type="active site" description="Proton donor/acceptor" evidence="7">
    <location>
        <position position="89"/>
    </location>
</feature>
<comment type="similarity">
    <text evidence="1 7">Belongs to the DeoC/FbaB aldolase family. DeoC type 1 subfamily.</text>
</comment>
<dbReference type="UniPathway" id="UPA00002">
    <property type="reaction ID" value="UER00468"/>
</dbReference>
<dbReference type="Gene3D" id="3.20.20.70">
    <property type="entry name" value="Aldolase class I"/>
    <property type="match status" value="1"/>
</dbReference>
<evidence type="ECO:0000256" key="2">
    <source>
        <dbReference type="ARBA" id="ARBA00022490"/>
    </source>
</evidence>
<keyword evidence="4 7" id="KW-0704">Schiff base</keyword>
<dbReference type="SMART" id="SM01133">
    <property type="entry name" value="DeoC"/>
    <property type="match status" value="1"/>
</dbReference>